<evidence type="ECO:0000313" key="10">
    <source>
        <dbReference type="Proteomes" id="UP001501594"/>
    </source>
</evidence>
<dbReference type="Gene3D" id="2.60.120.260">
    <property type="entry name" value="Galactose-binding domain-like"/>
    <property type="match status" value="1"/>
</dbReference>
<dbReference type="CDD" id="cd03012">
    <property type="entry name" value="TlpA_like_DipZ_like"/>
    <property type="match status" value="1"/>
</dbReference>
<feature type="transmembrane region" description="Helical" evidence="7">
    <location>
        <begin position="6"/>
        <end position="29"/>
    </location>
</feature>
<protein>
    <submittedName>
        <fullName evidence="9">Cytochrome c biogenesis protein DipZ</fullName>
    </submittedName>
</protein>
<dbReference type="InterPro" id="IPR041017">
    <property type="entry name" value="Thioredoxin_10"/>
</dbReference>
<feature type="transmembrane region" description="Helical" evidence="7">
    <location>
        <begin position="49"/>
        <end position="73"/>
    </location>
</feature>
<dbReference type="Gene3D" id="3.40.30.10">
    <property type="entry name" value="Glutaredoxin"/>
    <property type="match status" value="1"/>
</dbReference>
<evidence type="ECO:0000256" key="7">
    <source>
        <dbReference type="SAM" id="Phobius"/>
    </source>
</evidence>
<evidence type="ECO:0000313" key="9">
    <source>
        <dbReference type="EMBL" id="GAA4264520.1"/>
    </source>
</evidence>
<feature type="region of interest" description="Disordered" evidence="6">
    <location>
        <begin position="241"/>
        <end position="267"/>
    </location>
</feature>
<dbReference type="PROSITE" id="PS51352">
    <property type="entry name" value="THIOREDOXIN_2"/>
    <property type="match status" value="1"/>
</dbReference>
<dbReference type="InterPro" id="IPR036249">
    <property type="entry name" value="Thioredoxin-like_sf"/>
</dbReference>
<dbReference type="InterPro" id="IPR013766">
    <property type="entry name" value="Thioredoxin_domain"/>
</dbReference>
<dbReference type="RefSeq" id="WP_344793113.1">
    <property type="nucleotide sequence ID" value="NZ_BAABAU010000001.1"/>
</dbReference>
<evidence type="ECO:0000259" key="8">
    <source>
        <dbReference type="PROSITE" id="PS51352"/>
    </source>
</evidence>
<keyword evidence="3 7" id="KW-0812">Transmembrane</keyword>
<dbReference type="Proteomes" id="UP001501594">
    <property type="component" value="Unassembled WGS sequence"/>
</dbReference>
<dbReference type="Pfam" id="PF00578">
    <property type="entry name" value="AhpC-TSA"/>
    <property type="match status" value="1"/>
</dbReference>
<organism evidence="9 10">
    <name type="scientific">Frondihabitans peucedani</name>
    <dbReference type="NCBI Taxonomy" id="598626"/>
    <lineage>
        <taxon>Bacteria</taxon>
        <taxon>Bacillati</taxon>
        <taxon>Actinomycetota</taxon>
        <taxon>Actinomycetes</taxon>
        <taxon>Micrococcales</taxon>
        <taxon>Microbacteriaceae</taxon>
        <taxon>Frondihabitans</taxon>
    </lineage>
</organism>
<dbReference type="InterPro" id="IPR000866">
    <property type="entry name" value="AhpC/TSA"/>
</dbReference>
<sequence>MITLLFLGLVGGLITGISPCILPVLPVILLSGGAQGARPDGRGPGRRPFLVVLGLTISFSLFTLLGTLVLSALPVPQDIIRWVGLAALVLIGVGMIVPRFQHLLEKPFSRLPQARAQTDRGGFVLGLTLGAVYVPCAGPVLAAITVAGATGRIGASTVILTVAFAIGTAAPLLFFALAGRGVAERVKAFRTRQRAVRTGAGVVVLALAVALAFNATDAIQRAIPDYTASLNHQLEGDTGAGALTGGGGSGSGAGTGTGGGTGTSGAGSGPGTLAACASEAAFTTPKTLRNCGRAPALTGLDGWFDTADDQPVTLASLRGKVVLVDFWAYSCINCQRAIQHVEQWYRTYQPDGLVVIGVHTPEYAFEHEHANVVAGAKRLGITYPVAQDNDYTTWTAYANTSWPSDYLIDATGEIRHVSVGEGNYDGIEGMIRQLLTAADPEVTLPARTDVADTTPTDRSQTPETYLGTKRATAYSGTMRLRNGTTTFTAPQGVEQDTFALGGRWKASDEALTSVSSSSIELAYTASKVYLDVGGTGTLTVRSGSSTRTIRVSGAPNIHAVVDAGRARSGTVTVELSPGLSAHSFTFG</sequence>
<dbReference type="InterPro" id="IPR003834">
    <property type="entry name" value="Cyt_c_assmbl_TM_dom"/>
</dbReference>
<feature type="domain" description="Thioredoxin" evidence="8">
    <location>
        <begin position="288"/>
        <end position="436"/>
    </location>
</feature>
<evidence type="ECO:0000256" key="2">
    <source>
        <dbReference type="ARBA" id="ARBA00022475"/>
    </source>
</evidence>
<evidence type="ECO:0000256" key="4">
    <source>
        <dbReference type="ARBA" id="ARBA00022989"/>
    </source>
</evidence>
<feature type="transmembrane region" description="Helical" evidence="7">
    <location>
        <begin position="195"/>
        <end position="213"/>
    </location>
</feature>
<evidence type="ECO:0000256" key="6">
    <source>
        <dbReference type="SAM" id="MobiDB-lite"/>
    </source>
</evidence>
<comment type="caution">
    <text evidence="9">The sequence shown here is derived from an EMBL/GenBank/DDBJ whole genome shotgun (WGS) entry which is preliminary data.</text>
</comment>
<keyword evidence="5 7" id="KW-0472">Membrane</keyword>
<evidence type="ECO:0000256" key="1">
    <source>
        <dbReference type="ARBA" id="ARBA00004651"/>
    </source>
</evidence>
<reference evidence="10" key="1">
    <citation type="journal article" date="2019" name="Int. J. Syst. Evol. Microbiol.">
        <title>The Global Catalogue of Microorganisms (GCM) 10K type strain sequencing project: providing services to taxonomists for standard genome sequencing and annotation.</title>
        <authorList>
            <consortium name="The Broad Institute Genomics Platform"/>
            <consortium name="The Broad Institute Genome Sequencing Center for Infectious Disease"/>
            <person name="Wu L."/>
            <person name="Ma J."/>
        </authorList>
    </citation>
    <scope>NUCLEOTIDE SEQUENCE [LARGE SCALE GENOMIC DNA]</scope>
    <source>
        <strain evidence="10">JCM 17442</strain>
    </source>
</reference>
<dbReference type="EMBL" id="BAABAU010000001">
    <property type="protein sequence ID" value="GAA4264520.1"/>
    <property type="molecule type" value="Genomic_DNA"/>
</dbReference>
<dbReference type="SUPFAM" id="SSF52833">
    <property type="entry name" value="Thioredoxin-like"/>
    <property type="match status" value="1"/>
</dbReference>
<dbReference type="PANTHER" id="PTHR42852:SF13">
    <property type="entry name" value="PROTEIN DIPZ"/>
    <property type="match status" value="1"/>
</dbReference>
<keyword evidence="2" id="KW-1003">Cell membrane</keyword>
<dbReference type="Pfam" id="PF17991">
    <property type="entry name" value="Thioredoxin_10"/>
    <property type="match status" value="1"/>
</dbReference>
<feature type="transmembrane region" description="Helical" evidence="7">
    <location>
        <begin position="158"/>
        <end position="183"/>
    </location>
</feature>
<keyword evidence="4 7" id="KW-1133">Transmembrane helix</keyword>
<feature type="transmembrane region" description="Helical" evidence="7">
    <location>
        <begin position="79"/>
        <end position="100"/>
    </location>
</feature>
<evidence type="ECO:0000256" key="5">
    <source>
        <dbReference type="ARBA" id="ARBA00023136"/>
    </source>
</evidence>
<gene>
    <name evidence="9" type="ORF">GCM10022256_01320</name>
</gene>
<comment type="subcellular location">
    <subcellularLocation>
        <location evidence="1">Cell membrane</location>
        <topology evidence="1">Multi-pass membrane protein</topology>
    </subcellularLocation>
</comment>
<name>A0ABP8DWZ8_9MICO</name>
<dbReference type="PANTHER" id="PTHR42852">
    <property type="entry name" value="THIOL:DISULFIDE INTERCHANGE PROTEIN DSBE"/>
    <property type="match status" value="1"/>
</dbReference>
<feature type="transmembrane region" description="Helical" evidence="7">
    <location>
        <begin position="121"/>
        <end position="146"/>
    </location>
</feature>
<dbReference type="Pfam" id="PF02683">
    <property type="entry name" value="DsbD_TM"/>
    <property type="match status" value="1"/>
</dbReference>
<dbReference type="InterPro" id="IPR050553">
    <property type="entry name" value="Thioredoxin_ResA/DsbE_sf"/>
</dbReference>
<accession>A0ABP8DWZ8</accession>
<keyword evidence="10" id="KW-1185">Reference proteome</keyword>
<proteinExistence type="predicted"/>
<evidence type="ECO:0000256" key="3">
    <source>
        <dbReference type="ARBA" id="ARBA00022692"/>
    </source>
</evidence>